<dbReference type="InterPro" id="IPR019887">
    <property type="entry name" value="Tscrpt_reg_AsnC/Lrp_C"/>
</dbReference>
<dbReference type="SUPFAM" id="SSF54909">
    <property type="entry name" value="Dimeric alpha+beta barrel"/>
    <property type="match status" value="1"/>
</dbReference>
<comment type="caution">
    <text evidence="3">The sequence shown here is derived from an EMBL/GenBank/DDBJ whole genome shotgun (WGS) entry which is preliminary data.</text>
</comment>
<reference evidence="3 5" key="1">
    <citation type="submission" date="2018-10" db="EMBL/GenBank/DDBJ databases">
        <title>Co-occurring genomic capacity for anaerobic methane metabolism and dissimilatory sulfite reduction discovered in the Korarchaeota.</title>
        <authorList>
            <person name="Mckay L.J."/>
            <person name="Dlakic M."/>
            <person name="Fields M.W."/>
            <person name="Delmont T.O."/>
            <person name="Eren A.M."/>
            <person name="Jay Z.J."/>
            <person name="Klingelsmith K.B."/>
            <person name="Rusch D.B."/>
            <person name="Inskeep W.P."/>
        </authorList>
    </citation>
    <scope>NUCLEOTIDE SEQUENCE [LARGE SCALE GENOMIC DNA]</scope>
    <source>
        <strain evidence="3 5">MDKW</strain>
    </source>
</reference>
<dbReference type="OrthoDB" id="6995at2157"/>
<evidence type="ECO:0000313" key="3">
    <source>
        <dbReference type="EMBL" id="RSN74198.1"/>
    </source>
</evidence>
<dbReference type="Proteomes" id="UP000316217">
    <property type="component" value="Unassembled WGS sequence"/>
</dbReference>
<dbReference type="EMBL" id="RCOS01000099">
    <property type="protein sequence ID" value="RSN74198.1"/>
    <property type="molecule type" value="Genomic_DNA"/>
</dbReference>
<sequence>MPGIYALINIYTESKSIDKISKKLQEMEEVIDLYEVTGDYDLVALVKTEDPASFRKFLKEKILSLEGIRGTNTVVILHTSKRNGEVVEE</sequence>
<keyword evidence="5" id="KW-1185">Reference proteome</keyword>
<dbReference type="AlphaFoldDB" id="A0A429GK31"/>
<evidence type="ECO:0000259" key="2">
    <source>
        <dbReference type="Pfam" id="PF01037"/>
    </source>
</evidence>
<accession>A0A429GK31</accession>
<dbReference type="RefSeq" id="WP_125671594.1">
    <property type="nucleotide sequence ID" value="NZ_RCOS01000099.1"/>
</dbReference>
<gene>
    <name evidence="3" type="ORF">D6D85_08635</name>
    <name evidence="4" type="ORF">EF810_04540</name>
</gene>
<dbReference type="Gene3D" id="3.30.70.920">
    <property type="match status" value="1"/>
</dbReference>
<dbReference type="Proteomes" id="UP000277582">
    <property type="component" value="Unassembled WGS sequence"/>
</dbReference>
<dbReference type="InterPro" id="IPR050684">
    <property type="entry name" value="HTH-Siroheme_Decarb"/>
</dbReference>
<dbReference type="PANTHER" id="PTHR43413:SF4">
    <property type="entry name" value="HTH-TYPE TRANSCRIPTIONAL REGULATOR LYSM"/>
    <property type="match status" value="1"/>
</dbReference>
<reference evidence="4 6" key="2">
    <citation type="journal article" date="2019" name="Nat. Microbiol.">
        <title>Wide diversity of methane and short-chain alkane metabolisms in uncultured archaea.</title>
        <authorList>
            <person name="Borrel G."/>
            <person name="Adam P.S."/>
            <person name="McKay L.J."/>
            <person name="Chen L.X."/>
            <person name="Sierra-Garcia I.N."/>
            <person name="Sieber C.M."/>
            <person name="Letourneur Q."/>
            <person name="Ghozlane A."/>
            <person name="Andersen G.L."/>
            <person name="Li W.J."/>
            <person name="Hallam S.J."/>
            <person name="Muyzer G."/>
            <person name="de Oliveira V.M."/>
            <person name="Inskeep W.P."/>
            <person name="Banfield J.F."/>
            <person name="Gribaldo S."/>
        </authorList>
    </citation>
    <scope>NUCLEOTIDE SEQUENCE [LARGE SCALE GENOMIC DNA]</scope>
    <source>
        <strain evidence="4">NM4</strain>
    </source>
</reference>
<name>A0A429GK31_9CREN</name>
<evidence type="ECO:0000256" key="1">
    <source>
        <dbReference type="ARBA" id="ARBA00029440"/>
    </source>
</evidence>
<protein>
    <submittedName>
        <fullName evidence="3">Lrp/AsnC family transcriptional regulator</fullName>
    </submittedName>
</protein>
<proteinExistence type="predicted"/>
<feature type="domain" description="Transcription regulator AsnC/Lrp ligand binding" evidence="2">
    <location>
        <begin position="8"/>
        <end position="79"/>
    </location>
</feature>
<dbReference type="Pfam" id="PF01037">
    <property type="entry name" value="AsnC_trans_reg"/>
    <property type="match status" value="1"/>
</dbReference>
<evidence type="ECO:0000313" key="5">
    <source>
        <dbReference type="Proteomes" id="UP000277582"/>
    </source>
</evidence>
<organism evidence="3 5">
    <name type="scientific">Candidatus Methanodesulfokora washburnensis</name>
    <dbReference type="NCBI Taxonomy" id="2478471"/>
    <lineage>
        <taxon>Archaea</taxon>
        <taxon>Thermoproteota</taxon>
        <taxon>Candidatus Korarchaeia</taxon>
        <taxon>Candidatus Korarchaeia incertae sedis</taxon>
        <taxon>Candidatus Methanodesulfokora</taxon>
    </lineage>
</organism>
<dbReference type="InterPro" id="IPR011008">
    <property type="entry name" value="Dimeric_a/b-barrel"/>
</dbReference>
<evidence type="ECO:0000313" key="4">
    <source>
        <dbReference type="EMBL" id="RZN61690.1"/>
    </source>
</evidence>
<evidence type="ECO:0000313" key="6">
    <source>
        <dbReference type="Proteomes" id="UP000316217"/>
    </source>
</evidence>
<dbReference type="PANTHER" id="PTHR43413">
    <property type="entry name" value="TRANSCRIPTIONAL REGULATOR, ASNC FAMILY"/>
    <property type="match status" value="1"/>
</dbReference>
<comment type="pathway">
    <text evidence="1">Amino-acid biosynthesis.</text>
</comment>
<dbReference type="EMBL" id="RXII01000070">
    <property type="protein sequence ID" value="RZN61690.1"/>
    <property type="molecule type" value="Genomic_DNA"/>
</dbReference>